<dbReference type="Pfam" id="PF00106">
    <property type="entry name" value="adh_short"/>
    <property type="match status" value="1"/>
</dbReference>
<protein>
    <recommendedName>
        <fullName evidence="4">Ketoreductase domain-containing protein</fullName>
    </recommendedName>
</protein>
<name>A0A1Y6LKU8_ZYMTR</name>
<dbReference type="SUPFAM" id="SSF51735">
    <property type="entry name" value="NAD(P)-binding Rossmann-fold domains"/>
    <property type="match status" value="1"/>
</dbReference>
<reference evidence="5 6" key="1">
    <citation type="submission" date="2016-10" db="EMBL/GenBank/DDBJ databases">
        <authorList>
            <person name="Varghese N."/>
        </authorList>
    </citation>
    <scope>NUCLEOTIDE SEQUENCE [LARGE SCALE GENOMIC DNA]</scope>
</reference>
<keyword evidence="2" id="KW-0521">NADP</keyword>
<sequence length="261" mass="28425">MHAASHVLIVTGASRGIGYSVANHLLSRRAGHRLVLVARTEAPLLDLQARYPERVAFLVGDMTDRNMGTQAVEMALDKFHSVDSLILNHATLGPVKPVSDGSVSEWKTAFDTNFFSGLQIIQAALPALRKRRGRIVWVSSSTSTKPYGSLGAYGATKAAVNNLVMMLGEEEEEVVTVAVRPGEVDTELQRQMREVHAHGGAMRVQDAMRFIDLAETGRLLAPDVPGRVIAEMGLSASRELSGKFVDWDAGFRAAWDCKTEE</sequence>
<dbReference type="InterPro" id="IPR020904">
    <property type="entry name" value="Sc_DH/Rdtase_CS"/>
</dbReference>
<evidence type="ECO:0000259" key="4">
    <source>
        <dbReference type="SMART" id="SM00822"/>
    </source>
</evidence>
<dbReference type="Gene3D" id="3.40.50.720">
    <property type="entry name" value="NAD(P)-binding Rossmann-like Domain"/>
    <property type="match status" value="1"/>
</dbReference>
<dbReference type="EMBL" id="LT882681">
    <property type="protein sequence ID" value="SMY25084.1"/>
    <property type="molecule type" value="Genomic_DNA"/>
</dbReference>
<dbReference type="GO" id="GO:0050664">
    <property type="term" value="F:oxidoreductase activity, acting on NAD(P)H, oxygen as acceptor"/>
    <property type="evidence" value="ECO:0007669"/>
    <property type="project" value="TreeGrafter"/>
</dbReference>
<evidence type="ECO:0000256" key="2">
    <source>
        <dbReference type="ARBA" id="ARBA00022857"/>
    </source>
</evidence>
<dbReference type="AlphaFoldDB" id="A0A1Y6LKU8"/>
<accession>A0A1Y6LKU8</accession>
<gene>
    <name evidence="5" type="ORF">ZT1A5_G6526</name>
</gene>
<dbReference type="SMART" id="SM00822">
    <property type="entry name" value="PKS_KR"/>
    <property type="match status" value="1"/>
</dbReference>
<dbReference type="InterPro" id="IPR036291">
    <property type="entry name" value="NAD(P)-bd_dom_sf"/>
</dbReference>
<evidence type="ECO:0000313" key="6">
    <source>
        <dbReference type="Proteomes" id="UP000215453"/>
    </source>
</evidence>
<comment type="similarity">
    <text evidence="1">Belongs to the short-chain dehydrogenases/reductases (SDR) family.</text>
</comment>
<dbReference type="GO" id="GO:0016616">
    <property type="term" value="F:oxidoreductase activity, acting on the CH-OH group of donors, NAD or NADP as acceptor"/>
    <property type="evidence" value="ECO:0007669"/>
    <property type="project" value="UniProtKB-ARBA"/>
</dbReference>
<organism evidence="5 6">
    <name type="scientific">Zymoseptoria tritici ST99CH_1A5</name>
    <dbReference type="NCBI Taxonomy" id="1276529"/>
    <lineage>
        <taxon>Eukaryota</taxon>
        <taxon>Fungi</taxon>
        <taxon>Dikarya</taxon>
        <taxon>Ascomycota</taxon>
        <taxon>Pezizomycotina</taxon>
        <taxon>Dothideomycetes</taxon>
        <taxon>Dothideomycetidae</taxon>
        <taxon>Mycosphaerellales</taxon>
        <taxon>Mycosphaerellaceae</taxon>
        <taxon>Zymoseptoria</taxon>
    </lineage>
</organism>
<dbReference type="PROSITE" id="PS00061">
    <property type="entry name" value="ADH_SHORT"/>
    <property type="match status" value="1"/>
</dbReference>
<keyword evidence="3" id="KW-0560">Oxidoreductase</keyword>
<dbReference type="PANTHER" id="PTHR43008:SF8">
    <property type="entry name" value="BENZIL REDUCTASE ((S)-BENZOIN FORMING) IRC24"/>
    <property type="match status" value="1"/>
</dbReference>
<evidence type="ECO:0000256" key="3">
    <source>
        <dbReference type="ARBA" id="ARBA00023002"/>
    </source>
</evidence>
<dbReference type="InterPro" id="IPR057326">
    <property type="entry name" value="KR_dom"/>
</dbReference>
<evidence type="ECO:0000256" key="1">
    <source>
        <dbReference type="ARBA" id="ARBA00006484"/>
    </source>
</evidence>
<dbReference type="InterPro" id="IPR002347">
    <property type="entry name" value="SDR_fam"/>
</dbReference>
<dbReference type="PANTHER" id="PTHR43008">
    <property type="entry name" value="BENZIL REDUCTASE"/>
    <property type="match status" value="1"/>
</dbReference>
<proteinExistence type="inferred from homology"/>
<dbReference type="PRINTS" id="PR00081">
    <property type="entry name" value="GDHRDH"/>
</dbReference>
<feature type="domain" description="Ketoreductase" evidence="4">
    <location>
        <begin position="6"/>
        <end position="171"/>
    </location>
</feature>
<dbReference type="Proteomes" id="UP000215453">
    <property type="component" value="Chromosome 6"/>
</dbReference>
<evidence type="ECO:0000313" key="5">
    <source>
        <dbReference type="EMBL" id="SMY25084.1"/>
    </source>
</evidence>